<dbReference type="KEGG" id="ahs:AHALO_1179"/>
<gene>
    <name evidence="1" type="ORF">CP960_01325</name>
</gene>
<dbReference type="RefSeq" id="WP_101183434.1">
    <property type="nucleotide sequence ID" value="NZ_CP031218.1"/>
</dbReference>
<proteinExistence type="predicted"/>
<name>A0A2N1J675_9BACT</name>
<comment type="caution">
    <text evidence="1">The sequence shown here is derived from an EMBL/GenBank/DDBJ whole genome shotgun (WGS) entry which is preliminary data.</text>
</comment>
<dbReference type="AlphaFoldDB" id="A0A2N1J675"/>
<dbReference type="OrthoDB" id="5365687at2"/>
<protein>
    <submittedName>
        <fullName evidence="1">Uncharacterized protein</fullName>
    </submittedName>
</protein>
<dbReference type="Proteomes" id="UP000233248">
    <property type="component" value="Unassembled WGS sequence"/>
</dbReference>
<dbReference type="EMBL" id="NXIF01000006">
    <property type="protein sequence ID" value="PKI81982.1"/>
    <property type="molecule type" value="Genomic_DNA"/>
</dbReference>
<evidence type="ECO:0000313" key="2">
    <source>
        <dbReference type="Proteomes" id="UP000233248"/>
    </source>
</evidence>
<evidence type="ECO:0000313" key="1">
    <source>
        <dbReference type="EMBL" id="PKI81982.1"/>
    </source>
</evidence>
<sequence>MDDIIDLEPKITLMFSAYHGKETFTFTKDEILQIATMPPKNRNFEYKLSLQNNSFFAIRDMNEFQYYYKSGSGTRSSTAIYYFPNIAKKIFKVINDLDFWEEDEDFPIILITEQDYMPNEPI</sequence>
<organism evidence="1 2">
    <name type="scientific">Malaciobacter halophilus</name>
    <dbReference type="NCBI Taxonomy" id="197482"/>
    <lineage>
        <taxon>Bacteria</taxon>
        <taxon>Pseudomonadati</taxon>
        <taxon>Campylobacterota</taxon>
        <taxon>Epsilonproteobacteria</taxon>
        <taxon>Campylobacterales</taxon>
        <taxon>Arcobacteraceae</taxon>
        <taxon>Malaciobacter</taxon>
    </lineage>
</organism>
<reference evidence="1 2" key="1">
    <citation type="submission" date="2017-09" db="EMBL/GenBank/DDBJ databases">
        <title>Genomics of the genus Arcobacter.</title>
        <authorList>
            <person name="Perez-Cataluna A."/>
            <person name="Figueras M.J."/>
            <person name="Salas-Masso N."/>
        </authorList>
    </citation>
    <scope>NUCLEOTIDE SEQUENCE [LARGE SCALE GENOMIC DNA]</scope>
    <source>
        <strain evidence="1 2">DSM 18005</strain>
    </source>
</reference>
<accession>A0A2N1J675</accession>
<keyword evidence="2" id="KW-1185">Reference proteome</keyword>